<protein>
    <recommendedName>
        <fullName evidence="1">Integrase core domain-containing protein</fullName>
    </recommendedName>
</protein>
<dbReference type="InterPro" id="IPR058913">
    <property type="entry name" value="Integrase_dom_put"/>
</dbReference>
<keyword evidence="3" id="KW-1185">Reference proteome</keyword>
<dbReference type="AlphaFoldDB" id="A0AAU9X753"/>
<sequence>MIKHQIEGPSSLFGYREMWNKLQCCCPSRHGHGLQELDLQASILRKARKLRCRSFISRGPNAAWHVDGYDKVKPYGLPIHGCVDELSRRILWLKVCKSNNYPVIQASFFNGVEKRRLQPMLVLTYCGLTALECLLSGETVAYRCPFSHANRHI</sequence>
<name>A0AAU9X753_9CNID</name>
<feature type="domain" description="Integrase core" evidence="1">
    <location>
        <begin position="59"/>
        <end position="114"/>
    </location>
</feature>
<dbReference type="PANTHER" id="PTHR46177:SF1">
    <property type="entry name" value="INTEGRASE CATALYTIC DOMAIN-CONTAINING PROTEIN"/>
    <property type="match status" value="1"/>
</dbReference>
<accession>A0AAU9X753</accession>
<reference evidence="2 3" key="1">
    <citation type="submission" date="2022-05" db="EMBL/GenBank/DDBJ databases">
        <authorList>
            <consortium name="Genoscope - CEA"/>
            <person name="William W."/>
        </authorList>
    </citation>
    <scope>NUCLEOTIDE SEQUENCE [LARGE SCALE GENOMIC DNA]</scope>
</reference>
<organism evidence="2 3">
    <name type="scientific">Pocillopora meandrina</name>
    <dbReference type="NCBI Taxonomy" id="46732"/>
    <lineage>
        <taxon>Eukaryota</taxon>
        <taxon>Metazoa</taxon>
        <taxon>Cnidaria</taxon>
        <taxon>Anthozoa</taxon>
        <taxon>Hexacorallia</taxon>
        <taxon>Scleractinia</taxon>
        <taxon>Astrocoeniina</taxon>
        <taxon>Pocilloporidae</taxon>
        <taxon>Pocillopora</taxon>
    </lineage>
</organism>
<evidence type="ECO:0000259" key="1">
    <source>
        <dbReference type="Pfam" id="PF24764"/>
    </source>
</evidence>
<dbReference type="Proteomes" id="UP001159428">
    <property type="component" value="Unassembled WGS sequence"/>
</dbReference>
<evidence type="ECO:0000313" key="2">
    <source>
        <dbReference type="EMBL" id="CAH3139391.1"/>
    </source>
</evidence>
<proteinExistence type="predicted"/>
<gene>
    <name evidence="2" type="ORF">PMEA_00018925</name>
</gene>
<dbReference type="EMBL" id="CALNXJ010000033">
    <property type="protein sequence ID" value="CAH3139391.1"/>
    <property type="molecule type" value="Genomic_DNA"/>
</dbReference>
<dbReference type="Pfam" id="PF24764">
    <property type="entry name" value="rva_4"/>
    <property type="match status" value="1"/>
</dbReference>
<evidence type="ECO:0000313" key="3">
    <source>
        <dbReference type="Proteomes" id="UP001159428"/>
    </source>
</evidence>
<dbReference type="PANTHER" id="PTHR46177">
    <property type="entry name" value="INTEGRASE CATALYTIC DOMAIN-CONTAINING PROTEIN"/>
    <property type="match status" value="1"/>
</dbReference>
<comment type="caution">
    <text evidence="2">The sequence shown here is derived from an EMBL/GenBank/DDBJ whole genome shotgun (WGS) entry which is preliminary data.</text>
</comment>